<dbReference type="Proteomes" id="UP000203816">
    <property type="component" value="Segment"/>
</dbReference>
<dbReference type="KEGG" id="vg:29059360"/>
<reference evidence="1 2" key="1">
    <citation type="submission" date="2016-04" db="EMBL/GenBank/DDBJ databases">
        <title>Comparative genomics of Morganella phages MP1 and MP2 define new clades among the T4 and T7-like Viruses.</title>
        <authorList>
            <person name="Pinto G."/>
            <person name="Oliveira A."/>
            <person name="Malgorzata L."/>
            <person name="Kropinski A."/>
            <person name="Azeredo J."/>
        </authorList>
    </citation>
    <scope>NUCLEOTIDE SEQUENCE [LARGE SCALE GENOMIC DNA]</scope>
</reference>
<dbReference type="OrthoDB" id="17742at10239"/>
<sequence>MIISGFPGIGKSHFFRKCKDLDIIVNDSDSSYFDKSEFPQNYIKHLTELSKEQTKSFKPFYILASSHKEVREALIESGLDFKVIVPDISLKDEYLARYKERGSPEGFQKLIGDNFETWINEIISDKRLDVVVLSKGQYLSDVI</sequence>
<dbReference type="EMBL" id="KX078569">
    <property type="protein sequence ID" value="ANM46520.1"/>
    <property type="molecule type" value="Genomic_DNA"/>
</dbReference>
<protein>
    <submittedName>
        <fullName evidence="1">Uncharacterized protein</fullName>
    </submittedName>
</protein>
<organism evidence="1 2">
    <name type="scientific">Morganella phage vB_MmoM_MP1</name>
    <dbReference type="NCBI Taxonomy" id="1852628"/>
    <lineage>
        <taxon>Viruses</taxon>
        <taxon>Duplodnaviria</taxon>
        <taxon>Heunggongvirae</taxon>
        <taxon>Uroviricota</taxon>
        <taxon>Caudoviricetes</taxon>
        <taxon>Pantevenvirales</taxon>
        <taxon>Straboviridae</taxon>
        <taxon>Gualtarvirus</taxon>
        <taxon>Gualtarvirus mp1</taxon>
    </lineage>
</organism>
<dbReference type="RefSeq" id="YP_009279958.1">
    <property type="nucleotide sequence ID" value="NC_031020.1"/>
</dbReference>
<name>A0A192YBM8_9CAUD</name>
<keyword evidence="2" id="KW-1185">Reference proteome</keyword>
<evidence type="ECO:0000313" key="2">
    <source>
        <dbReference type="Proteomes" id="UP000203816"/>
    </source>
</evidence>
<dbReference type="GeneID" id="29059360"/>
<evidence type="ECO:0000313" key="1">
    <source>
        <dbReference type="EMBL" id="ANM46520.1"/>
    </source>
</evidence>
<gene>
    <name evidence="1" type="ORF">MP1_gp0100</name>
</gene>
<proteinExistence type="predicted"/>
<accession>A0A192YBM8</accession>